<organism evidence="3">
    <name type="scientific">Escherichia coli</name>
    <dbReference type="NCBI Taxonomy" id="562"/>
    <lineage>
        <taxon>Bacteria</taxon>
        <taxon>Pseudomonadati</taxon>
        <taxon>Pseudomonadota</taxon>
        <taxon>Gammaproteobacteria</taxon>
        <taxon>Enterobacterales</taxon>
        <taxon>Enterobacteriaceae</taxon>
        <taxon>Escherichia</taxon>
    </lineage>
</organism>
<dbReference type="RefSeq" id="WP_011205814.1">
    <property type="nucleotide sequence ID" value="NZ_CP040667.1"/>
</dbReference>
<evidence type="ECO:0000313" key="3">
    <source>
        <dbReference type="EMBL" id="AVR64107.1"/>
    </source>
</evidence>
<gene>
    <name evidence="3" type="ORF">p482-1_00124</name>
    <name evidence="2" type="ORF">p492-9_00132</name>
</gene>
<geneLocation type="plasmid" evidence="3">
    <name>p482-1</name>
</geneLocation>
<keyword evidence="3" id="KW-0614">Plasmid</keyword>
<dbReference type="AlphaFoldDB" id="A0A2R4AHK2"/>
<reference evidence="3" key="1">
    <citation type="journal article" date="2018" name="Vet. Microbiol.">
        <title>Longitudinal study of Escherichia coli plasmid resistance to extended-spectrum cephalosporins in free-range broilers.</title>
        <authorList>
            <person name="Baron S."/>
            <person name="Le Devendec L."/>
            <person name="Touzain F."/>
            <person name="Jouy E."/>
            <person name="Lucas P."/>
            <person name="de Boisseson C."/>
            <person name="Larvor E."/>
            <person name="Kempf I."/>
        </authorList>
    </citation>
    <scope>NUCLEOTIDE SEQUENCE</scope>
    <source>
        <strain evidence="3">TCJ482-1</strain>
        <strain evidence="2">TCJ492-9</strain>
        <plasmid evidence="3">p482-1</plasmid>
        <plasmid evidence="2">p492-9</plasmid>
    </source>
</reference>
<accession>A0A2R4AHK2</accession>
<name>A0A2R4AHK2_ECOLX</name>
<dbReference type="InterPro" id="IPR016703">
    <property type="entry name" value="Conjugal_tfr_TraD_b/g-type"/>
</dbReference>
<proteinExistence type="predicted"/>
<protein>
    <recommendedName>
        <fullName evidence="4">Protein TraD</fullName>
    </recommendedName>
</protein>
<evidence type="ECO:0008006" key="4">
    <source>
        <dbReference type="Google" id="ProtNLM"/>
    </source>
</evidence>
<evidence type="ECO:0000256" key="1">
    <source>
        <dbReference type="SAM" id="MobiDB-lite"/>
    </source>
</evidence>
<evidence type="ECO:0000313" key="2">
    <source>
        <dbReference type="EMBL" id="AVR63935.1"/>
    </source>
</evidence>
<geneLocation type="plasmid" evidence="2">
    <name>p492-9</name>
</geneLocation>
<dbReference type="EMBL" id="MG692707">
    <property type="protein sequence ID" value="AVR63935.1"/>
    <property type="molecule type" value="Genomic_DNA"/>
</dbReference>
<sequence>MNDPKTVQQDDFAPFDDTANAAAALREKLADAMTPGFQVEFDPEEAEKAGAFPEDALSEQDAAESDIDLVDATVPEDTTTAAANDGR</sequence>
<dbReference type="EMBL" id="MG692710">
    <property type="protein sequence ID" value="AVR64107.1"/>
    <property type="molecule type" value="Genomic_DNA"/>
</dbReference>
<feature type="region of interest" description="Disordered" evidence="1">
    <location>
        <begin position="67"/>
        <end position="87"/>
    </location>
</feature>
<feature type="compositionally biased region" description="Polar residues" evidence="1">
    <location>
        <begin position="76"/>
        <end position="87"/>
    </location>
</feature>
<dbReference type="PIRSF" id="PIRSF017849">
    <property type="entry name" value="Conjugal_transfer_TraD"/>
    <property type="match status" value="1"/>
</dbReference>